<reference evidence="2" key="1">
    <citation type="submission" date="2018-09" db="EMBL/GenBank/DDBJ databases">
        <authorList>
            <person name="Zhu H."/>
        </authorList>
    </citation>
    <scope>NUCLEOTIDE SEQUENCE [LARGE SCALE GENOMIC DNA]</scope>
    <source>
        <strain evidence="2">K1R23-30</strain>
    </source>
</reference>
<dbReference type="AlphaFoldDB" id="A0A3A3G417"/>
<evidence type="ECO:0000313" key="1">
    <source>
        <dbReference type="EMBL" id="RJF96166.1"/>
    </source>
</evidence>
<protein>
    <submittedName>
        <fullName evidence="1">Uncharacterized protein</fullName>
    </submittedName>
</protein>
<dbReference type="Proteomes" id="UP000265955">
    <property type="component" value="Unassembled WGS sequence"/>
</dbReference>
<evidence type="ECO:0000313" key="2">
    <source>
        <dbReference type="Proteomes" id="UP000265955"/>
    </source>
</evidence>
<dbReference type="EMBL" id="QYUO01000002">
    <property type="protein sequence ID" value="RJF96166.1"/>
    <property type="molecule type" value="Genomic_DNA"/>
</dbReference>
<gene>
    <name evidence="1" type="ORF">D3871_22845</name>
</gene>
<keyword evidence="2" id="KW-1185">Reference proteome</keyword>
<organism evidence="1 2">
    <name type="scientific">Noviherbaspirillum saxi</name>
    <dbReference type="NCBI Taxonomy" id="2320863"/>
    <lineage>
        <taxon>Bacteria</taxon>
        <taxon>Pseudomonadati</taxon>
        <taxon>Pseudomonadota</taxon>
        <taxon>Betaproteobacteria</taxon>
        <taxon>Burkholderiales</taxon>
        <taxon>Oxalobacteraceae</taxon>
        <taxon>Noviherbaspirillum</taxon>
    </lineage>
</organism>
<comment type="caution">
    <text evidence="1">The sequence shown here is derived from an EMBL/GenBank/DDBJ whole genome shotgun (WGS) entry which is preliminary data.</text>
</comment>
<proteinExistence type="predicted"/>
<name>A0A3A3G417_9BURK</name>
<sequence>MKAELFFIGQRVSQKNGIAVTNGDQAAMRTRNAPSFRKSVEICTKAIHLKWPAAELIGATAG</sequence>
<accession>A0A3A3G417</accession>